<dbReference type="Pfam" id="PF10124">
    <property type="entry name" value="Mu-like_gpT"/>
    <property type="match status" value="3"/>
</dbReference>
<dbReference type="RefSeq" id="WP_045955522.1">
    <property type="nucleotide sequence ID" value="NZ_JXXV01000016.1"/>
</dbReference>
<gene>
    <name evidence="2" type="ORF">TW81_09815</name>
</gene>
<evidence type="ECO:0000259" key="1">
    <source>
        <dbReference type="Pfam" id="PF10124"/>
    </source>
</evidence>
<feature type="domain" description="Bacteriophage Mu GpT" evidence="1">
    <location>
        <begin position="11"/>
        <end position="143"/>
    </location>
</feature>
<dbReference type="OrthoDB" id="9804833at2"/>
<name>A0A0F4NJC1_9VIBR</name>
<sequence length="301" mass="33291">MAEVTRENLLKLDKGISKLFAKAMEERKAEGLYKLIATIIKTKNPTGTYTWLGDFPAMAEWVDARQLKELQAHVYEIVKKDYETSFSVTRDDVIFDNLSTVSIKVDALVEAVIDHYDALVTDLIVTNGNCYDGKKFFATHTKGSGDDAVDYTNLTNHKLNKDNVFTVVAKMKAIKRDDGKTSFGVKPNVLVYAADLEQEALKITGADISGGDSNEAKGMLKPICVNGMAAGTWAVLDCTRSLKPFIIQITREAKAPERNDGDLFKNKKVHFGIDTMDNAGYGLWEFAHFCDGTEPEAQEAA</sequence>
<dbReference type="EMBL" id="JXXV01000016">
    <property type="protein sequence ID" value="KJY83285.1"/>
    <property type="molecule type" value="Genomic_DNA"/>
</dbReference>
<keyword evidence="3" id="KW-1185">Reference proteome</keyword>
<comment type="caution">
    <text evidence="2">The sequence shown here is derived from an EMBL/GenBank/DDBJ whole genome shotgun (WGS) entry which is preliminary data.</text>
</comment>
<evidence type="ECO:0000313" key="2">
    <source>
        <dbReference type="EMBL" id="KJY83285.1"/>
    </source>
</evidence>
<evidence type="ECO:0000313" key="3">
    <source>
        <dbReference type="Proteomes" id="UP000033673"/>
    </source>
</evidence>
<dbReference type="PATRIC" id="fig|579748.3.peg.2017"/>
<dbReference type="STRING" id="579748.TW81_09815"/>
<feature type="domain" description="Bacteriophage Mu GpT" evidence="1">
    <location>
        <begin position="230"/>
        <end position="289"/>
    </location>
</feature>
<organism evidence="2 3">
    <name type="scientific">Vibrio galatheae</name>
    <dbReference type="NCBI Taxonomy" id="579748"/>
    <lineage>
        <taxon>Bacteria</taxon>
        <taxon>Pseudomonadati</taxon>
        <taxon>Pseudomonadota</taxon>
        <taxon>Gammaproteobacteria</taxon>
        <taxon>Vibrionales</taxon>
        <taxon>Vibrionaceae</taxon>
        <taxon>Vibrio</taxon>
    </lineage>
</organism>
<protein>
    <recommendedName>
        <fullName evidence="1">Bacteriophage Mu GpT domain-containing protein</fullName>
    </recommendedName>
</protein>
<dbReference type="Proteomes" id="UP000033673">
    <property type="component" value="Unassembled WGS sequence"/>
</dbReference>
<dbReference type="InterPro" id="IPR018774">
    <property type="entry name" value="Phage_Mu_GpT"/>
</dbReference>
<dbReference type="AlphaFoldDB" id="A0A0F4NJC1"/>
<accession>A0A0F4NJC1</accession>
<reference evidence="2 3" key="1">
    <citation type="journal article" date="2015" name="BMC Genomics">
        <title>Genome mining reveals unlocked bioactive potential of marine Gram-negative bacteria.</title>
        <authorList>
            <person name="Machado H."/>
            <person name="Sonnenschein E.C."/>
            <person name="Melchiorsen J."/>
            <person name="Gram L."/>
        </authorList>
    </citation>
    <scope>NUCLEOTIDE SEQUENCE [LARGE SCALE GENOMIC DNA]</scope>
    <source>
        <strain evidence="2 3">S2757</strain>
    </source>
</reference>
<feature type="domain" description="Bacteriophage Mu GpT" evidence="1">
    <location>
        <begin position="156"/>
        <end position="223"/>
    </location>
</feature>
<proteinExistence type="predicted"/>